<feature type="region of interest" description="Disordered" evidence="1">
    <location>
        <begin position="54"/>
        <end position="76"/>
    </location>
</feature>
<proteinExistence type="predicted"/>
<organism evidence="2 3">
    <name type="scientific">Cotesia congregata</name>
    <name type="common">Parasitoid wasp</name>
    <name type="synonym">Apanteles congregatus</name>
    <dbReference type="NCBI Taxonomy" id="51543"/>
    <lineage>
        <taxon>Eukaryota</taxon>
        <taxon>Metazoa</taxon>
        <taxon>Ecdysozoa</taxon>
        <taxon>Arthropoda</taxon>
        <taxon>Hexapoda</taxon>
        <taxon>Insecta</taxon>
        <taxon>Pterygota</taxon>
        <taxon>Neoptera</taxon>
        <taxon>Endopterygota</taxon>
        <taxon>Hymenoptera</taxon>
        <taxon>Apocrita</taxon>
        <taxon>Ichneumonoidea</taxon>
        <taxon>Braconidae</taxon>
        <taxon>Microgastrinae</taxon>
        <taxon>Cotesia</taxon>
    </lineage>
</organism>
<reference evidence="2" key="1">
    <citation type="submission" date="2021-04" db="EMBL/GenBank/DDBJ databases">
        <authorList>
            <person name="Chebbi M.A.C M."/>
        </authorList>
    </citation>
    <scope>NUCLEOTIDE SEQUENCE</scope>
</reference>
<dbReference type="OrthoDB" id="8963520at2759"/>
<accession>A0A8J2MXS6</accession>
<protein>
    <submittedName>
        <fullName evidence="2">Uncharacterized protein</fullName>
    </submittedName>
</protein>
<gene>
    <name evidence="2" type="ORF">HICCMSTLAB_LOCUS11012</name>
</gene>
<dbReference type="EMBL" id="CAJNRD030001123">
    <property type="protein sequence ID" value="CAG5102432.1"/>
    <property type="molecule type" value="Genomic_DNA"/>
</dbReference>
<sequence>MKNFSQLLKNSTLSANPKSQDHVLGLYSDAFGVDSAKIGISKQTNEISFGSFLKSRKSSRLTSKPSFETPGDFTDEPLERQFADDKLCTFFIPANFTEFYRTRTKAIRL</sequence>
<comment type="caution">
    <text evidence="2">The sequence shown here is derived from an EMBL/GenBank/DDBJ whole genome shotgun (WGS) entry which is preliminary data.</text>
</comment>
<name>A0A8J2MXS6_COTCN</name>
<evidence type="ECO:0000313" key="3">
    <source>
        <dbReference type="Proteomes" id="UP000786811"/>
    </source>
</evidence>
<dbReference type="Proteomes" id="UP000786811">
    <property type="component" value="Unassembled WGS sequence"/>
</dbReference>
<evidence type="ECO:0000256" key="1">
    <source>
        <dbReference type="SAM" id="MobiDB-lite"/>
    </source>
</evidence>
<keyword evidence="3" id="KW-1185">Reference proteome</keyword>
<dbReference type="AlphaFoldDB" id="A0A8J2MXS6"/>
<evidence type="ECO:0000313" key="2">
    <source>
        <dbReference type="EMBL" id="CAG5102432.1"/>
    </source>
</evidence>